<name>A0A1M5F0E0_9FLAO</name>
<protein>
    <submittedName>
        <fullName evidence="1">Uncharacterized protein</fullName>
    </submittedName>
</protein>
<evidence type="ECO:0000313" key="2">
    <source>
        <dbReference type="Proteomes" id="UP000184036"/>
    </source>
</evidence>
<dbReference type="Proteomes" id="UP000184036">
    <property type="component" value="Unassembled WGS sequence"/>
</dbReference>
<proteinExistence type="predicted"/>
<keyword evidence="2" id="KW-1185">Reference proteome</keyword>
<organism evidence="1 2">
    <name type="scientific">Flavobacterium segetis</name>
    <dbReference type="NCBI Taxonomy" id="271157"/>
    <lineage>
        <taxon>Bacteria</taxon>
        <taxon>Pseudomonadati</taxon>
        <taxon>Bacteroidota</taxon>
        <taxon>Flavobacteriia</taxon>
        <taxon>Flavobacteriales</taxon>
        <taxon>Flavobacteriaceae</taxon>
        <taxon>Flavobacterium</taxon>
    </lineage>
</organism>
<sequence length="39" mass="4436">MFICDHNANFRDGYENAKKVTAKHPEIDAIFAVKDLVTI</sequence>
<accession>A0A1M5F0E0</accession>
<evidence type="ECO:0000313" key="1">
    <source>
        <dbReference type="EMBL" id="SHF84906.1"/>
    </source>
</evidence>
<dbReference type="EMBL" id="FQWE01000002">
    <property type="protein sequence ID" value="SHF84906.1"/>
    <property type="molecule type" value="Genomic_DNA"/>
</dbReference>
<dbReference type="AlphaFoldDB" id="A0A1M5F0E0"/>
<reference evidence="2" key="1">
    <citation type="submission" date="2016-11" db="EMBL/GenBank/DDBJ databases">
        <authorList>
            <person name="Varghese N."/>
            <person name="Submissions S."/>
        </authorList>
    </citation>
    <scope>NUCLEOTIDE SEQUENCE [LARGE SCALE GENOMIC DNA]</scope>
    <source>
        <strain evidence="2">DSM 19741</strain>
    </source>
</reference>
<gene>
    <name evidence="1" type="ORF">SAMN05444396_10252</name>
</gene>